<dbReference type="PROSITE" id="PS00615">
    <property type="entry name" value="C_TYPE_LECTIN_1"/>
    <property type="match status" value="1"/>
</dbReference>
<keyword evidence="1" id="KW-1015">Disulfide bond</keyword>
<dbReference type="InterPro" id="IPR018378">
    <property type="entry name" value="C-type_lectin_CS"/>
</dbReference>
<feature type="domain" description="C-type lectin" evidence="3">
    <location>
        <begin position="79"/>
        <end position="173"/>
    </location>
</feature>
<dbReference type="SMART" id="SM00034">
    <property type="entry name" value="CLECT"/>
    <property type="match status" value="2"/>
</dbReference>
<dbReference type="Gene3D" id="3.10.100.10">
    <property type="entry name" value="Mannose-Binding Protein A, subunit A"/>
    <property type="match status" value="2"/>
</dbReference>
<protein>
    <submittedName>
        <fullName evidence="5">C-type lectin domain-containing protein</fullName>
    </submittedName>
</protein>
<evidence type="ECO:0000313" key="5">
    <source>
        <dbReference type="WBParaSite" id="Gr19_v10_g10552.t1"/>
    </source>
</evidence>
<feature type="region of interest" description="Disordered" evidence="2">
    <location>
        <begin position="26"/>
        <end position="51"/>
    </location>
</feature>
<dbReference type="AlphaFoldDB" id="A0A914GUN1"/>
<name>A0A914GUN1_GLORO</name>
<evidence type="ECO:0000256" key="1">
    <source>
        <dbReference type="ARBA" id="ARBA00023157"/>
    </source>
</evidence>
<dbReference type="InterPro" id="IPR001304">
    <property type="entry name" value="C-type_lectin-like"/>
</dbReference>
<dbReference type="SUPFAM" id="SSF56436">
    <property type="entry name" value="C-type lectin-like"/>
    <property type="match status" value="2"/>
</dbReference>
<feature type="domain" description="C-type lectin" evidence="3">
    <location>
        <begin position="256"/>
        <end position="406"/>
    </location>
</feature>
<organism evidence="4 5">
    <name type="scientific">Globodera rostochiensis</name>
    <name type="common">Golden nematode worm</name>
    <name type="synonym">Heterodera rostochiensis</name>
    <dbReference type="NCBI Taxonomy" id="31243"/>
    <lineage>
        <taxon>Eukaryota</taxon>
        <taxon>Metazoa</taxon>
        <taxon>Ecdysozoa</taxon>
        <taxon>Nematoda</taxon>
        <taxon>Chromadorea</taxon>
        <taxon>Rhabditida</taxon>
        <taxon>Tylenchina</taxon>
        <taxon>Tylenchomorpha</taxon>
        <taxon>Tylenchoidea</taxon>
        <taxon>Heteroderidae</taxon>
        <taxon>Heteroderinae</taxon>
        <taxon>Globodera</taxon>
    </lineage>
</organism>
<dbReference type="Pfam" id="PF00059">
    <property type="entry name" value="Lectin_C"/>
    <property type="match status" value="1"/>
</dbReference>
<feature type="compositionally biased region" description="Polar residues" evidence="2">
    <location>
        <begin position="199"/>
        <end position="228"/>
    </location>
</feature>
<dbReference type="InterPro" id="IPR016186">
    <property type="entry name" value="C-type_lectin-like/link_sf"/>
</dbReference>
<reference evidence="5" key="1">
    <citation type="submission" date="2022-11" db="UniProtKB">
        <authorList>
            <consortium name="WormBaseParasite"/>
        </authorList>
    </citation>
    <scope>IDENTIFICATION</scope>
</reference>
<evidence type="ECO:0000259" key="3">
    <source>
        <dbReference type="PROSITE" id="PS50041"/>
    </source>
</evidence>
<evidence type="ECO:0000256" key="2">
    <source>
        <dbReference type="SAM" id="MobiDB-lite"/>
    </source>
</evidence>
<evidence type="ECO:0000313" key="4">
    <source>
        <dbReference type="Proteomes" id="UP000887572"/>
    </source>
</evidence>
<dbReference type="PROSITE" id="PS50041">
    <property type="entry name" value="C_TYPE_LECTIN_2"/>
    <property type="match status" value="2"/>
</dbReference>
<dbReference type="CDD" id="cd00037">
    <property type="entry name" value="CLECT"/>
    <property type="match status" value="2"/>
</dbReference>
<sequence length="420" mass="45059">MKQIRIHLVEVILFKRLTDMKNKTNVTSSPATVLPSTNVTSSPATVLPSTNQTASSASAPFNLNNPSVAVCTGFGWTISGGNCYKVVEGLMDWNQAVAACRAEDPAASLASIDNEAENRLLGRMIARSIARSLQTYRLATTLFNTLWIGLRRVRAGAQYQSTWPNGTLATFGNVNSFGGSDSVQETYGHEEQSRKKRQAPTNVTSSPATVLPSTNVTSSPATVLPSTNQTASSASAPFNLNNPSVAVCTGFGWTISGGNCYKVVEGLMDWNQAVAACRAEDPAASLASIDNEAENRLLGRMIARSIARSLQTYRLATTLFNTLWIGLRRVRAGAQYQSTWPNGTLATFGNVPEITTVESTTGGRNIYPWGIGQPSGTNKYTDPTGTNEECVHMFSVDGQWNDVGCEIQMTGAICQKSGQF</sequence>
<keyword evidence="4" id="KW-1185">Reference proteome</keyword>
<accession>A0A914GUN1</accession>
<dbReference type="Proteomes" id="UP000887572">
    <property type="component" value="Unplaced"/>
</dbReference>
<dbReference type="WBParaSite" id="Gr19_v10_g10552.t1">
    <property type="protein sequence ID" value="Gr19_v10_g10552.t1"/>
    <property type="gene ID" value="Gr19_v10_g10552"/>
</dbReference>
<dbReference type="InterPro" id="IPR050111">
    <property type="entry name" value="C-type_lectin/snaclec_domain"/>
</dbReference>
<dbReference type="InterPro" id="IPR016187">
    <property type="entry name" value="CTDL_fold"/>
</dbReference>
<proteinExistence type="predicted"/>
<feature type="region of interest" description="Disordered" evidence="2">
    <location>
        <begin position="182"/>
        <end position="228"/>
    </location>
</feature>
<dbReference type="PANTHER" id="PTHR22803">
    <property type="entry name" value="MANNOSE, PHOSPHOLIPASE, LECTIN RECEPTOR RELATED"/>
    <property type="match status" value="1"/>
</dbReference>